<dbReference type="InterPro" id="IPR036428">
    <property type="entry name" value="PCD_sf"/>
</dbReference>
<dbReference type="EC" id="4.2.1.96" evidence="4"/>
<dbReference type="CDD" id="cd00488">
    <property type="entry name" value="PCD_DCoH"/>
    <property type="match status" value="1"/>
</dbReference>
<evidence type="ECO:0000256" key="4">
    <source>
        <dbReference type="HAMAP-Rule" id="MF_00434"/>
    </source>
</evidence>
<evidence type="ECO:0000256" key="3">
    <source>
        <dbReference type="ARBA" id="ARBA00023239"/>
    </source>
</evidence>
<comment type="caution">
    <text evidence="5">The sequence shown here is derived from an EMBL/GenBank/DDBJ whole genome shotgun (WGS) entry which is preliminary data.</text>
</comment>
<evidence type="ECO:0000256" key="2">
    <source>
        <dbReference type="ARBA" id="ARBA00006472"/>
    </source>
</evidence>
<dbReference type="OrthoDB" id="9800108at2"/>
<evidence type="ECO:0000313" key="6">
    <source>
        <dbReference type="Proteomes" id="UP000306196"/>
    </source>
</evidence>
<dbReference type="SUPFAM" id="SSF55248">
    <property type="entry name" value="PCD-like"/>
    <property type="match status" value="1"/>
</dbReference>
<gene>
    <name evidence="5" type="ORF">FEM03_04735</name>
</gene>
<sequence>MTALLNEAQITSQLSDLPGWTREGTELVGVFVFKQYLDGVAFAGRVGEAAEAANHHPEMLIGWRKVTVRVSTHSAGGLTELDFALARRANELAGE</sequence>
<comment type="catalytic activity">
    <reaction evidence="1 4">
        <text>(4aS,6R)-4a-hydroxy-L-erythro-5,6,7,8-tetrahydrobiopterin = (6R)-L-erythro-6,7-dihydrobiopterin + H2O</text>
        <dbReference type="Rhea" id="RHEA:11920"/>
        <dbReference type="ChEBI" id="CHEBI:15377"/>
        <dbReference type="ChEBI" id="CHEBI:15642"/>
        <dbReference type="ChEBI" id="CHEBI:43120"/>
        <dbReference type="EC" id="4.2.1.96"/>
    </reaction>
</comment>
<keyword evidence="6" id="KW-1185">Reference proteome</keyword>
<dbReference type="NCBIfam" id="NF002017">
    <property type="entry name" value="PRK00823.1-2"/>
    <property type="match status" value="1"/>
</dbReference>
<dbReference type="Pfam" id="PF01329">
    <property type="entry name" value="Pterin_4a"/>
    <property type="match status" value="1"/>
</dbReference>
<protein>
    <recommendedName>
        <fullName evidence="4">Putative pterin-4-alpha-carbinolamine dehydratase</fullName>
        <shortName evidence="4">PHS</shortName>
        <ecNumber evidence="4">4.2.1.96</ecNumber>
    </recommendedName>
    <alternativeName>
        <fullName evidence="4">4-alpha-hydroxy-tetrahydropterin dehydratase</fullName>
    </alternativeName>
    <alternativeName>
        <fullName evidence="4">Pterin carbinolamine dehydratase</fullName>
        <shortName evidence="4">PCD</shortName>
    </alternativeName>
</protein>
<organism evidence="5 6">
    <name type="scientific">Phragmitibacter flavus</name>
    <dbReference type="NCBI Taxonomy" id="2576071"/>
    <lineage>
        <taxon>Bacteria</taxon>
        <taxon>Pseudomonadati</taxon>
        <taxon>Verrucomicrobiota</taxon>
        <taxon>Verrucomicrobiia</taxon>
        <taxon>Verrucomicrobiales</taxon>
        <taxon>Verrucomicrobiaceae</taxon>
        <taxon>Phragmitibacter</taxon>
    </lineage>
</organism>
<comment type="similarity">
    <text evidence="2 4">Belongs to the pterin-4-alpha-carbinolamine dehydratase family.</text>
</comment>
<dbReference type="HAMAP" id="MF_00434">
    <property type="entry name" value="Pterin_4_alpha"/>
    <property type="match status" value="1"/>
</dbReference>
<dbReference type="GO" id="GO:0008124">
    <property type="term" value="F:4-alpha-hydroxytetrahydrobiopterin dehydratase activity"/>
    <property type="evidence" value="ECO:0007669"/>
    <property type="project" value="UniProtKB-UniRule"/>
</dbReference>
<dbReference type="AlphaFoldDB" id="A0A5R8KI90"/>
<dbReference type="Proteomes" id="UP000306196">
    <property type="component" value="Unassembled WGS sequence"/>
</dbReference>
<accession>A0A5R8KI90</accession>
<dbReference type="GO" id="GO:0006729">
    <property type="term" value="P:tetrahydrobiopterin biosynthetic process"/>
    <property type="evidence" value="ECO:0007669"/>
    <property type="project" value="InterPro"/>
</dbReference>
<name>A0A5R8KI90_9BACT</name>
<proteinExistence type="inferred from homology"/>
<reference evidence="5 6" key="1">
    <citation type="submission" date="2019-05" db="EMBL/GenBank/DDBJ databases">
        <title>Verrucobacter flavum gen. nov., sp. nov. a new member of the family Verrucomicrobiaceae.</title>
        <authorList>
            <person name="Szuroczki S."/>
            <person name="Abbaszade G."/>
            <person name="Szabo A."/>
            <person name="Felfoldi T."/>
            <person name="Schumann P."/>
            <person name="Boka K."/>
            <person name="Keki Z."/>
            <person name="Toumi M."/>
            <person name="Toth E."/>
        </authorList>
    </citation>
    <scope>NUCLEOTIDE SEQUENCE [LARGE SCALE GENOMIC DNA]</scope>
    <source>
        <strain evidence="5 6">MG-N-17</strain>
    </source>
</reference>
<dbReference type="PANTHER" id="PTHR12599">
    <property type="entry name" value="PTERIN-4-ALPHA-CARBINOLAMINE DEHYDRATASE"/>
    <property type="match status" value="1"/>
</dbReference>
<evidence type="ECO:0000313" key="5">
    <source>
        <dbReference type="EMBL" id="TLD72034.1"/>
    </source>
</evidence>
<evidence type="ECO:0000256" key="1">
    <source>
        <dbReference type="ARBA" id="ARBA00001554"/>
    </source>
</evidence>
<keyword evidence="3 4" id="KW-0456">Lyase</keyword>
<dbReference type="RefSeq" id="WP_138085037.1">
    <property type="nucleotide sequence ID" value="NZ_VAUV01000003.1"/>
</dbReference>
<dbReference type="PANTHER" id="PTHR12599:SF0">
    <property type="entry name" value="PTERIN-4-ALPHA-CARBINOLAMINE DEHYDRATASE"/>
    <property type="match status" value="1"/>
</dbReference>
<dbReference type="Gene3D" id="3.30.1360.20">
    <property type="entry name" value="Transcriptional coactivator/pterin dehydratase"/>
    <property type="match status" value="1"/>
</dbReference>
<dbReference type="EMBL" id="VAUV01000003">
    <property type="protein sequence ID" value="TLD72034.1"/>
    <property type="molecule type" value="Genomic_DNA"/>
</dbReference>
<dbReference type="InterPro" id="IPR001533">
    <property type="entry name" value="Pterin_deHydtase"/>
</dbReference>